<dbReference type="AlphaFoldDB" id="A0A2P2J384"/>
<accession>A0A2P2J384</accession>
<reference evidence="2" key="1">
    <citation type="submission" date="2018-02" db="EMBL/GenBank/DDBJ databases">
        <title>Rhizophora mucronata_Transcriptome.</title>
        <authorList>
            <person name="Meera S.P."/>
            <person name="Sreeshan A."/>
            <person name="Augustine A."/>
        </authorList>
    </citation>
    <scope>NUCLEOTIDE SEQUENCE</scope>
    <source>
        <tissue evidence="2">Leaf</tissue>
    </source>
</reference>
<dbReference type="EMBL" id="GGEC01007456">
    <property type="protein sequence ID" value="MBW87939.1"/>
    <property type="molecule type" value="Transcribed_RNA"/>
</dbReference>
<organism evidence="2">
    <name type="scientific">Rhizophora mucronata</name>
    <name type="common">Asiatic mangrove</name>
    <dbReference type="NCBI Taxonomy" id="61149"/>
    <lineage>
        <taxon>Eukaryota</taxon>
        <taxon>Viridiplantae</taxon>
        <taxon>Streptophyta</taxon>
        <taxon>Embryophyta</taxon>
        <taxon>Tracheophyta</taxon>
        <taxon>Spermatophyta</taxon>
        <taxon>Magnoliopsida</taxon>
        <taxon>eudicotyledons</taxon>
        <taxon>Gunneridae</taxon>
        <taxon>Pentapetalae</taxon>
        <taxon>rosids</taxon>
        <taxon>fabids</taxon>
        <taxon>Malpighiales</taxon>
        <taxon>Rhizophoraceae</taxon>
        <taxon>Rhizophora</taxon>
    </lineage>
</organism>
<feature type="compositionally biased region" description="Basic residues" evidence="1">
    <location>
        <begin position="23"/>
        <end position="32"/>
    </location>
</feature>
<feature type="region of interest" description="Disordered" evidence="1">
    <location>
        <begin position="1"/>
        <end position="41"/>
    </location>
</feature>
<protein>
    <submittedName>
        <fullName evidence="2">Uncharacterized protein</fullName>
    </submittedName>
</protein>
<sequence length="41" mass="4796">MQNPKPSKGQTSNLHTPKEGEKKKHLQRKGRTRTPLIRFLK</sequence>
<feature type="compositionally biased region" description="Polar residues" evidence="1">
    <location>
        <begin position="1"/>
        <end position="15"/>
    </location>
</feature>
<evidence type="ECO:0000313" key="2">
    <source>
        <dbReference type="EMBL" id="MBW87939.1"/>
    </source>
</evidence>
<name>A0A2P2J384_RHIMU</name>
<proteinExistence type="predicted"/>
<evidence type="ECO:0000256" key="1">
    <source>
        <dbReference type="SAM" id="MobiDB-lite"/>
    </source>
</evidence>